<feature type="domain" description="Alpha/beta hydrolase fold-3" evidence="2">
    <location>
        <begin position="88"/>
        <end position="308"/>
    </location>
</feature>
<dbReference type="InterPro" id="IPR029058">
    <property type="entry name" value="AB_hydrolase_fold"/>
</dbReference>
<dbReference type="Proteomes" id="UP000002072">
    <property type="component" value="Chromosome"/>
</dbReference>
<dbReference type="PROSITE" id="PS01174">
    <property type="entry name" value="LIPASE_GDXG_SER"/>
    <property type="match status" value="1"/>
</dbReference>
<dbReference type="HOGENOM" id="CLU_012494_6_0_0"/>
<dbReference type="PANTHER" id="PTHR23025:SF4">
    <property type="entry name" value="ALPHA_BETA HYDROLASE FOLD-3 DOMAIN-CONTAINING PROTEIN"/>
    <property type="match status" value="1"/>
</dbReference>
<feature type="active site" evidence="1">
    <location>
        <position position="159"/>
    </location>
</feature>
<evidence type="ECO:0000313" key="4">
    <source>
        <dbReference type="Proteomes" id="UP000002072"/>
    </source>
</evidence>
<dbReference type="Gene3D" id="3.40.50.1820">
    <property type="entry name" value="alpha/beta hydrolase"/>
    <property type="match status" value="1"/>
</dbReference>
<evidence type="ECO:0000313" key="3">
    <source>
        <dbReference type="EMBL" id="ACZ01817.1"/>
    </source>
</evidence>
<dbReference type="EMBL" id="CP001779">
    <property type="protein sequence ID" value="ACZ01817.1"/>
    <property type="molecule type" value="Genomic_DNA"/>
</dbReference>
<accession>D1AVQ7</accession>
<keyword evidence="3" id="KW-0378">Hydrolase</keyword>
<gene>
    <name evidence="3" type="ordered locus">Smon_1375</name>
</gene>
<sequence length="329" mass="37427">MEIRKPKIDGYKLGSLSPQVKFIEELRLKEVEKIKARTFSSDIEKMRAAACILNTDITTTNIKVEIEKVNGIRVVKYLTDPENVDKLIIFFHGGAYFGGSTDIVHNSCKYIAEQTGATVISVDYSLAPEFPYPTSINEGYTILKHFENRYESIYLSGDSAGGGLACSVCIKDIEEGSKIADGLILYYPYLLISPNDNCRDDFIWDIKEYDIDETNSDAPLIKSLITELEDIILFVKNTYIKTNEPKDNYYISQINAPDSLLKQFPKTLIFTSEYDYLRLEAEYFHRRLKENGIKSVGIRYAGEVHAFIDKIGYSDNAIDSVSEIKKFIR</sequence>
<dbReference type="RefSeq" id="WP_012859363.1">
    <property type="nucleotide sequence ID" value="NC_013515.1"/>
</dbReference>
<reference evidence="3 4" key="1">
    <citation type="journal article" date="2009" name="Stand. Genomic Sci.">
        <title>Complete genome sequence of Streptobacillus moniliformis type strain (9901T).</title>
        <authorList>
            <person name="Nolan M."/>
            <person name="Gronow S."/>
            <person name="Lapidus A."/>
            <person name="Ivanova N."/>
            <person name="Copeland A."/>
            <person name="Lucas S."/>
            <person name="Del Rio T.G."/>
            <person name="Chen F."/>
            <person name="Tice H."/>
            <person name="Pitluck S."/>
            <person name="Cheng J.F."/>
            <person name="Sims D."/>
            <person name="Meincke L."/>
            <person name="Bruce D."/>
            <person name="Goodwin L."/>
            <person name="Brettin T."/>
            <person name="Han C."/>
            <person name="Detter J.C."/>
            <person name="Ovchinikova G."/>
            <person name="Pati A."/>
            <person name="Mavromatis K."/>
            <person name="Mikhailova N."/>
            <person name="Chen A."/>
            <person name="Palaniappan K."/>
            <person name="Land M."/>
            <person name="Hauser L."/>
            <person name="Chang Y.J."/>
            <person name="Jeffries C.D."/>
            <person name="Rohde M."/>
            <person name="Sproer C."/>
            <person name="Goker M."/>
            <person name="Bristow J."/>
            <person name="Eisen J.A."/>
            <person name="Markowitz V."/>
            <person name="Hugenholtz P."/>
            <person name="Kyrpides N.C."/>
            <person name="Klenk H.P."/>
            <person name="Chain P."/>
        </authorList>
    </citation>
    <scope>NUCLEOTIDE SEQUENCE [LARGE SCALE GENOMIC DNA]</scope>
    <source>
        <strain evidence="4">ATCC 14647 / DSM 12112 / NCTC 10651 / 9901</strain>
    </source>
</reference>
<name>D1AVQ7_STRM9</name>
<dbReference type="PANTHER" id="PTHR23025">
    <property type="entry name" value="TRIACYLGLYCEROL LIPASE"/>
    <property type="match status" value="1"/>
</dbReference>
<dbReference type="KEGG" id="smf:Smon_1375"/>
<dbReference type="AlphaFoldDB" id="D1AVQ7"/>
<dbReference type="OrthoDB" id="9815425at2"/>
<dbReference type="GO" id="GO:0005829">
    <property type="term" value="C:cytosol"/>
    <property type="evidence" value="ECO:0007669"/>
    <property type="project" value="TreeGrafter"/>
</dbReference>
<dbReference type="GO" id="GO:0004806">
    <property type="term" value="F:triacylglycerol lipase activity"/>
    <property type="evidence" value="ECO:0007669"/>
    <property type="project" value="TreeGrafter"/>
</dbReference>
<evidence type="ECO:0000256" key="1">
    <source>
        <dbReference type="PROSITE-ProRule" id="PRU10038"/>
    </source>
</evidence>
<proteinExistence type="predicted"/>
<dbReference type="InterPro" id="IPR013094">
    <property type="entry name" value="AB_hydrolase_3"/>
</dbReference>
<dbReference type="GO" id="GO:0019433">
    <property type="term" value="P:triglyceride catabolic process"/>
    <property type="evidence" value="ECO:0007669"/>
    <property type="project" value="TreeGrafter"/>
</dbReference>
<organism evidence="3 4">
    <name type="scientific">Streptobacillus moniliformis (strain ATCC 14647 / DSM 12112 / NCTC 10651 / 9901)</name>
    <dbReference type="NCBI Taxonomy" id="519441"/>
    <lineage>
        <taxon>Bacteria</taxon>
        <taxon>Fusobacteriati</taxon>
        <taxon>Fusobacteriota</taxon>
        <taxon>Fusobacteriia</taxon>
        <taxon>Fusobacteriales</taxon>
        <taxon>Leptotrichiaceae</taxon>
        <taxon>Streptobacillus</taxon>
    </lineage>
</organism>
<keyword evidence="4" id="KW-1185">Reference proteome</keyword>
<dbReference type="SUPFAM" id="SSF53474">
    <property type="entry name" value="alpha/beta-Hydrolases"/>
    <property type="match status" value="1"/>
</dbReference>
<dbReference type="GeneID" id="29673655"/>
<dbReference type="InterPro" id="IPR033140">
    <property type="entry name" value="Lipase_GDXG_put_SER_AS"/>
</dbReference>
<protein>
    <submittedName>
        <fullName evidence="3">Alpha/beta hydrolase fold-3 domain protein</fullName>
    </submittedName>
</protein>
<dbReference type="Pfam" id="PF07859">
    <property type="entry name" value="Abhydrolase_3"/>
    <property type="match status" value="1"/>
</dbReference>
<dbReference type="GO" id="GO:0004771">
    <property type="term" value="F:sterol ester esterase activity"/>
    <property type="evidence" value="ECO:0007669"/>
    <property type="project" value="TreeGrafter"/>
</dbReference>
<dbReference type="eggNOG" id="COG0657">
    <property type="taxonomic scope" value="Bacteria"/>
</dbReference>
<dbReference type="STRING" id="519441.Smon_1375"/>
<evidence type="ECO:0000259" key="2">
    <source>
        <dbReference type="Pfam" id="PF07859"/>
    </source>
</evidence>